<reference evidence="1 2" key="1">
    <citation type="submission" date="2013-11" db="EMBL/GenBank/DDBJ databases">
        <title>Opisthorchis viverrini - life in the bile duct.</title>
        <authorList>
            <person name="Young N.D."/>
            <person name="Nagarajan N."/>
            <person name="Lin S.J."/>
            <person name="Korhonen P.K."/>
            <person name="Jex A.R."/>
            <person name="Hall R.S."/>
            <person name="Safavi-Hemami H."/>
            <person name="Kaewkong W."/>
            <person name="Bertrand D."/>
            <person name="Gao S."/>
            <person name="Seet Q."/>
            <person name="Wongkham S."/>
            <person name="Teh B.T."/>
            <person name="Wongkham C."/>
            <person name="Intapan P.M."/>
            <person name="Maleewong W."/>
            <person name="Yang X."/>
            <person name="Hu M."/>
            <person name="Wang Z."/>
            <person name="Hofmann A."/>
            <person name="Sternberg P.W."/>
            <person name="Tan P."/>
            <person name="Wang J."/>
            <person name="Gasser R.B."/>
        </authorList>
    </citation>
    <scope>NUCLEOTIDE SEQUENCE [LARGE SCALE GENOMIC DNA]</scope>
</reference>
<sequence length="366" mass="40862">MGTPRQATSMVRDIVRYGPVPPSMAVLLSQPPHPLDSPLTVLDSNNNLLAPACNAQLPLPPPKVIGEQNCGSYNHCTTNTRLLQLTTMMMMMSCNKISQLSPTKGDLAEGKVIYRFGCLCDSPSKIGSRRPILNLAGDVARNRRPSMPMTLCWLTSGLFLKIKYRIEVRLVYIDATNYELRLILKLLHWVAPVLIYSLVLAPKIHYASSRLFVTPIYVQTNHSSDLLRDTFHREPTTLLFTTKSLDIIILAEDLNSWVERLSSVGTRLCVLGDTQKPARRLALEKLCEQQVAEKVLCSALQATSVKDTDGKWDKVTKARHDDLVSPCSASERVHGCQWTSEQSVALNSLWFAVKFSWNIGWMTAPA</sequence>
<dbReference type="Proteomes" id="UP000054324">
    <property type="component" value="Unassembled WGS sequence"/>
</dbReference>
<dbReference type="KEGG" id="ovi:T265_11770"/>
<dbReference type="AlphaFoldDB" id="A0A074Z8A2"/>
<gene>
    <name evidence="1" type="ORF">T265_11770</name>
</gene>
<proteinExistence type="predicted"/>
<dbReference type="CTD" id="20325938"/>
<protein>
    <submittedName>
        <fullName evidence="1">Uncharacterized protein</fullName>
    </submittedName>
</protein>
<evidence type="ECO:0000313" key="2">
    <source>
        <dbReference type="Proteomes" id="UP000054324"/>
    </source>
</evidence>
<organism evidence="1 2">
    <name type="scientific">Opisthorchis viverrini</name>
    <name type="common">Southeast Asian liver fluke</name>
    <dbReference type="NCBI Taxonomy" id="6198"/>
    <lineage>
        <taxon>Eukaryota</taxon>
        <taxon>Metazoa</taxon>
        <taxon>Spiralia</taxon>
        <taxon>Lophotrochozoa</taxon>
        <taxon>Platyhelminthes</taxon>
        <taxon>Trematoda</taxon>
        <taxon>Digenea</taxon>
        <taxon>Opisthorchiida</taxon>
        <taxon>Opisthorchiata</taxon>
        <taxon>Opisthorchiidae</taxon>
        <taxon>Opisthorchis</taxon>
    </lineage>
</organism>
<dbReference type="EMBL" id="KL597201">
    <property type="protein sequence ID" value="KER19465.1"/>
    <property type="molecule type" value="Genomic_DNA"/>
</dbReference>
<dbReference type="RefSeq" id="XP_009176786.1">
    <property type="nucleotide sequence ID" value="XM_009178522.1"/>
</dbReference>
<name>A0A074Z8A2_OPIVI</name>
<dbReference type="OrthoDB" id="2120021at2759"/>
<accession>A0A074Z8A2</accession>
<dbReference type="GeneID" id="20325938"/>
<evidence type="ECO:0000313" key="1">
    <source>
        <dbReference type="EMBL" id="KER19465.1"/>
    </source>
</evidence>
<keyword evidence="2" id="KW-1185">Reference proteome</keyword>